<dbReference type="PROSITE" id="PS50294">
    <property type="entry name" value="WD_REPEATS_REGION"/>
    <property type="match status" value="4"/>
</dbReference>
<keyword evidence="2 9" id="KW-0853">WD repeat</keyword>
<keyword evidence="12" id="KW-1185">Reference proteome</keyword>
<feature type="compositionally biased region" description="Acidic residues" evidence="10">
    <location>
        <begin position="34"/>
        <end position="46"/>
    </location>
</feature>
<organism evidence="11 12">
    <name type="scientific">Malassezia sympodialis (strain ATCC 42132)</name>
    <name type="common">Atopic eczema-associated yeast</name>
    <dbReference type="NCBI Taxonomy" id="1230383"/>
    <lineage>
        <taxon>Eukaryota</taxon>
        <taxon>Fungi</taxon>
        <taxon>Dikarya</taxon>
        <taxon>Basidiomycota</taxon>
        <taxon>Ustilaginomycotina</taxon>
        <taxon>Malasseziomycetes</taxon>
        <taxon>Malasseziales</taxon>
        <taxon>Malasseziaceae</taxon>
        <taxon>Malassezia</taxon>
    </lineage>
</organism>
<evidence type="ECO:0000256" key="2">
    <source>
        <dbReference type="ARBA" id="ARBA00022574"/>
    </source>
</evidence>
<dbReference type="GO" id="GO:0000398">
    <property type="term" value="P:mRNA splicing, via spliceosome"/>
    <property type="evidence" value="ECO:0007669"/>
    <property type="project" value="InterPro"/>
</dbReference>
<dbReference type="GO" id="GO:0071013">
    <property type="term" value="C:catalytic step 2 spliceosome"/>
    <property type="evidence" value="ECO:0007669"/>
    <property type="project" value="InterPro"/>
</dbReference>
<evidence type="ECO:0000256" key="1">
    <source>
        <dbReference type="ARBA" id="ARBA00004123"/>
    </source>
</evidence>
<evidence type="ECO:0000256" key="3">
    <source>
        <dbReference type="ARBA" id="ARBA00022664"/>
    </source>
</evidence>
<reference evidence="12" key="1">
    <citation type="journal article" date="2017" name="Nucleic Acids Res.">
        <title>Proteogenomics produces comprehensive and highly accurate protein-coding gene annotation in a complete genome assembly of Malassezia sympodialis.</title>
        <authorList>
            <person name="Zhu Y."/>
            <person name="Engstroem P.G."/>
            <person name="Tellgren-Roth C."/>
            <person name="Baudo C.D."/>
            <person name="Kennell J.C."/>
            <person name="Sun S."/>
            <person name="Billmyre R.B."/>
            <person name="Schroeder M.S."/>
            <person name="Andersson A."/>
            <person name="Holm T."/>
            <person name="Sigurgeirsson B."/>
            <person name="Wu G."/>
            <person name="Sankaranarayanan S.R."/>
            <person name="Siddharthan R."/>
            <person name="Sanyal K."/>
            <person name="Lundeberg J."/>
            <person name="Nystedt B."/>
            <person name="Boekhout T."/>
            <person name="Dawson T.L. Jr."/>
            <person name="Heitman J."/>
            <person name="Scheynius A."/>
            <person name="Lehtioe J."/>
        </authorList>
    </citation>
    <scope>NUCLEOTIDE SEQUENCE [LARGE SCALE GENOMIC DNA]</scope>
    <source>
        <strain evidence="12">ATCC 42132</strain>
    </source>
</reference>
<feature type="repeat" description="WD" evidence="9">
    <location>
        <begin position="436"/>
        <end position="468"/>
    </location>
</feature>
<evidence type="ECO:0000256" key="4">
    <source>
        <dbReference type="ARBA" id="ARBA00022728"/>
    </source>
</evidence>
<dbReference type="Gene3D" id="2.130.10.10">
    <property type="entry name" value="YVTN repeat-like/Quinoprotein amine dehydrogenase"/>
    <property type="match status" value="1"/>
</dbReference>
<evidence type="ECO:0000256" key="8">
    <source>
        <dbReference type="ARBA" id="ARBA00068146"/>
    </source>
</evidence>
<evidence type="ECO:0000256" key="7">
    <source>
        <dbReference type="ARBA" id="ARBA00023242"/>
    </source>
</evidence>
<dbReference type="PANTHER" id="PTHR43979:SF1">
    <property type="entry name" value="PRE-MRNA-PROCESSING FACTOR 17"/>
    <property type="match status" value="1"/>
</dbReference>
<dbReference type="InterPro" id="IPR036322">
    <property type="entry name" value="WD40_repeat_dom_sf"/>
</dbReference>
<feature type="region of interest" description="Disordered" evidence="10">
    <location>
        <begin position="74"/>
        <end position="98"/>
    </location>
</feature>
<dbReference type="SUPFAM" id="SSF50978">
    <property type="entry name" value="WD40 repeat-like"/>
    <property type="match status" value="1"/>
</dbReference>
<dbReference type="InterPro" id="IPR020472">
    <property type="entry name" value="WD40_PAC1"/>
</dbReference>
<evidence type="ECO:0000313" key="12">
    <source>
        <dbReference type="Proteomes" id="UP000186303"/>
    </source>
</evidence>
<dbReference type="SMART" id="SM00320">
    <property type="entry name" value="WD40"/>
    <property type="match status" value="7"/>
</dbReference>
<dbReference type="VEuPathDB" id="FungiDB:MSYG_0275"/>
<keyword evidence="6" id="KW-0508">mRNA splicing</keyword>
<dbReference type="InterPro" id="IPR001680">
    <property type="entry name" value="WD40_rpt"/>
</dbReference>
<evidence type="ECO:0000256" key="5">
    <source>
        <dbReference type="ARBA" id="ARBA00022737"/>
    </source>
</evidence>
<dbReference type="AlphaFoldDB" id="A0A1M8A0L8"/>
<accession>A0A1M8A0L8</accession>
<feature type="region of interest" description="Disordered" evidence="10">
    <location>
        <begin position="1"/>
        <end position="50"/>
    </location>
</feature>
<dbReference type="PROSITE" id="PS50082">
    <property type="entry name" value="WD_REPEATS_2"/>
    <property type="match status" value="4"/>
</dbReference>
<keyword evidence="5" id="KW-0677">Repeat</keyword>
<evidence type="ECO:0000256" key="6">
    <source>
        <dbReference type="ARBA" id="ARBA00023187"/>
    </source>
</evidence>
<dbReference type="OMA" id="VQVYDHH"/>
<dbReference type="PRINTS" id="PR00320">
    <property type="entry name" value="GPROTEINBRPT"/>
</dbReference>
<evidence type="ECO:0000256" key="9">
    <source>
        <dbReference type="PROSITE-ProRule" id="PRU00221"/>
    </source>
</evidence>
<gene>
    <name evidence="11" type="ORF">MSYG_0275</name>
</gene>
<comment type="subcellular location">
    <subcellularLocation>
        <location evidence="1">Nucleus</location>
    </subcellularLocation>
</comment>
<evidence type="ECO:0000313" key="11">
    <source>
        <dbReference type="EMBL" id="SHO75941.1"/>
    </source>
</evidence>
<dbReference type="PROSITE" id="PS00678">
    <property type="entry name" value="WD_REPEATS_1"/>
    <property type="match status" value="1"/>
</dbReference>
<dbReference type="STRING" id="1230383.A0A1M8A0L8"/>
<dbReference type="GO" id="GO:0003729">
    <property type="term" value="F:mRNA binding"/>
    <property type="evidence" value="ECO:0007669"/>
    <property type="project" value="TreeGrafter"/>
</dbReference>
<dbReference type="InterPro" id="IPR019775">
    <property type="entry name" value="WD40_repeat_CS"/>
</dbReference>
<keyword evidence="4" id="KW-0747">Spliceosome</keyword>
<dbReference type="FunFam" id="2.130.10.10:FF:000034">
    <property type="entry name" value="Pre-mRNA-processing factor 17, putative"/>
    <property type="match status" value="1"/>
</dbReference>
<protein>
    <recommendedName>
        <fullName evidence="8">Pre-mRNA-processing factor 17</fullName>
    </recommendedName>
</protein>
<proteinExistence type="predicted"/>
<feature type="repeat" description="WD" evidence="9">
    <location>
        <begin position="350"/>
        <end position="391"/>
    </location>
</feature>
<dbReference type="PANTHER" id="PTHR43979">
    <property type="entry name" value="PRE-MRNA-PROCESSING FACTOR 17"/>
    <property type="match status" value="1"/>
</dbReference>
<feature type="repeat" description="WD" evidence="9">
    <location>
        <begin position="566"/>
        <end position="599"/>
    </location>
</feature>
<name>A0A1M8A0L8_MALS4</name>
<keyword evidence="7" id="KW-0539">Nucleus</keyword>
<dbReference type="OrthoDB" id="10257301at2759"/>
<dbReference type="EMBL" id="LT671821">
    <property type="protein sequence ID" value="SHO75941.1"/>
    <property type="molecule type" value="Genomic_DNA"/>
</dbReference>
<keyword evidence="3" id="KW-0507">mRNA processing</keyword>
<sequence length="599" mass="65950">MDALAAYRSESEEEGVPPKVHGDGHSMIGHAQADDSESDSDNEPLDMGDAFGLQQVAASTRAVPATTLTVTTAAPDVKPAASKDLATTDAPTLPPGVTKTLTGTVEETSMSDFDFRNQQRTFDLLGYARNPSAYAAASGATSSQAFVGDRAAAREMGGATMAELRGGTPGARSQSRAMRRKRKGRGGDPSVLEGEGAYMGPWGGWDDEAPATEFVPAPHEKVGPTPEELDEARLDAEKRKREAAQLEKRRLLDDAHGSEKSIFHGDSMYDYQGRTYMHIPTDTDVNLRGEAGSEECFLPEFCIHTFTGHTKGITALRLFPESGHLLLSASMDTKIKLWDVYHQGNCLRTFLGHSNAVRDITFSNDGRQFLSAGFDGQVKLWDTETGECLTAVGFDDMPVCVRFHPDADKQHIFLTGTHGKRIVQYDLREKQITQEYNEHLGPVNTITFVDQNRRFVSTSDDKSLRAWDYDIPVPIKLVADPLMHSMPSVTLHPSLRWLACQSMNNSICVYSTENFKPRKKAFRGHTTAGFACQVGFSPDGRFLSSGDSGGDLVFWDWKKGHELKRLQVHKDVVIAHEWLPHETSKIVTGAWDGLIKLWT</sequence>
<evidence type="ECO:0000256" key="10">
    <source>
        <dbReference type="SAM" id="MobiDB-lite"/>
    </source>
</evidence>
<feature type="repeat" description="WD" evidence="9">
    <location>
        <begin position="306"/>
        <end position="340"/>
    </location>
</feature>
<dbReference type="Proteomes" id="UP000186303">
    <property type="component" value="Chromosome 1"/>
</dbReference>
<dbReference type="CDD" id="cd00200">
    <property type="entry name" value="WD40"/>
    <property type="match status" value="1"/>
</dbReference>
<dbReference type="InterPro" id="IPR032847">
    <property type="entry name" value="PRPF17"/>
</dbReference>
<feature type="region of interest" description="Disordered" evidence="10">
    <location>
        <begin position="162"/>
        <end position="211"/>
    </location>
</feature>
<dbReference type="InterPro" id="IPR015943">
    <property type="entry name" value="WD40/YVTN_repeat-like_dom_sf"/>
</dbReference>
<dbReference type="Pfam" id="PF00400">
    <property type="entry name" value="WD40"/>
    <property type="match status" value="5"/>
</dbReference>